<dbReference type="Pfam" id="PF14478">
    <property type="entry name" value="DUF4430"/>
    <property type="match status" value="1"/>
</dbReference>
<dbReference type="AlphaFoldDB" id="A0A1G1YSF6"/>
<name>A0A1G1YSF6_9BACT</name>
<proteinExistence type="predicted"/>
<dbReference type="EMBL" id="MHIP01000009">
    <property type="protein sequence ID" value="OGY55271.1"/>
    <property type="molecule type" value="Genomic_DNA"/>
</dbReference>
<dbReference type="InterPro" id="IPR027954">
    <property type="entry name" value="Transcobalamin-like_C"/>
</dbReference>
<organism evidence="2 3">
    <name type="scientific">Candidatus Buchananbacteria bacterium RIFCSPLOWO2_01_FULL_46_12</name>
    <dbReference type="NCBI Taxonomy" id="1797546"/>
    <lineage>
        <taxon>Bacteria</taxon>
        <taxon>Candidatus Buchananiibacteriota</taxon>
    </lineage>
</organism>
<comment type="caution">
    <text evidence="2">The sequence shown here is derived from an EMBL/GenBank/DDBJ whole genome shotgun (WGS) entry which is preliminary data.</text>
</comment>
<sequence length="147" mass="16524">MKLLFKLIILAAVFYLGFYFGANQALAPTTQLADQLIGLQSVSLMVDYGNDVVSVYNDTKLEPNQTVFDLLRLVASQNNLEFSTKDFGGELGVFIESIGGIENNSISDHWWQYWVNNQYAKIGASQYRLSAGDIVEWKFIKGQLNNN</sequence>
<evidence type="ECO:0000259" key="1">
    <source>
        <dbReference type="Pfam" id="PF14478"/>
    </source>
</evidence>
<reference evidence="2 3" key="1">
    <citation type="journal article" date="2016" name="Nat. Commun.">
        <title>Thousands of microbial genomes shed light on interconnected biogeochemical processes in an aquifer system.</title>
        <authorList>
            <person name="Anantharaman K."/>
            <person name="Brown C.T."/>
            <person name="Hug L.A."/>
            <person name="Sharon I."/>
            <person name="Castelle C.J."/>
            <person name="Probst A.J."/>
            <person name="Thomas B.C."/>
            <person name="Singh A."/>
            <person name="Wilkins M.J."/>
            <person name="Karaoz U."/>
            <person name="Brodie E.L."/>
            <person name="Williams K.H."/>
            <person name="Hubbard S.S."/>
            <person name="Banfield J.F."/>
        </authorList>
    </citation>
    <scope>NUCLEOTIDE SEQUENCE [LARGE SCALE GENOMIC DNA]</scope>
</reference>
<gene>
    <name evidence="2" type="ORF">A3A24_02085</name>
</gene>
<evidence type="ECO:0000313" key="2">
    <source>
        <dbReference type="EMBL" id="OGY55271.1"/>
    </source>
</evidence>
<dbReference type="Proteomes" id="UP000176512">
    <property type="component" value="Unassembled WGS sequence"/>
</dbReference>
<feature type="domain" description="Transcobalamin-like C-terminal" evidence="1">
    <location>
        <begin position="65"/>
        <end position="140"/>
    </location>
</feature>
<protein>
    <recommendedName>
        <fullName evidence="1">Transcobalamin-like C-terminal domain-containing protein</fullName>
    </recommendedName>
</protein>
<dbReference type="Gene3D" id="2.170.130.30">
    <property type="match status" value="1"/>
</dbReference>
<accession>A0A1G1YSF6</accession>
<evidence type="ECO:0000313" key="3">
    <source>
        <dbReference type="Proteomes" id="UP000176512"/>
    </source>
</evidence>